<name>A0A2C9WDU1_MANES</name>
<dbReference type="Gramene" id="Manes.02G130600.5.v8.1">
    <property type="protein sequence ID" value="Manes.02G130600.5.v8.1.CDS"/>
    <property type="gene ID" value="Manes.02G130600.v8.1"/>
</dbReference>
<dbReference type="Gramene" id="Manes.02G130600.7.v8.1">
    <property type="protein sequence ID" value="Manes.02G130600.7.v8.1.CDS"/>
    <property type="gene ID" value="Manes.02G130600.v8.1"/>
</dbReference>
<dbReference type="NCBIfam" id="TIGR01993">
    <property type="entry name" value="Pyr-5-nucltdase"/>
    <property type="match status" value="1"/>
</dbReference>
<comment type="caution">
    <text evidence="1">The sequence shown here is derived from an EMBL/GenBank/DDBJ whole genome shotgun (WGS) entry which is preliminary data.</text>
</comment>
<evidence type="ECO:0000313" key="2">
    <source>
        <dbReference type="Proteomes" id="UP000091857"/>
    </source>
</evidence>
<dbReference type="Proteomes" id="UP000091857">
    <property type="component" value="Chromosome 2"/>
</dbReference>
<proteinExistence type="predicted"/>
<dbReference type="OMA" id="FQQMFEP"/>
<dbReference type="EMBL" id="CM004388">
    <property type="protein sequence ID" value="OAY57860.1"/>
    <property type="molecule type" value="Genomic_DNA"/>
</dbReference>
<sequence length="275" mass="30811">MENEGNQPLALEKYDCLLFDVDDTLYPLSSGLSKQVTKNIEEYMIQKLGIEESKVPQLCISLYKHYGTTMAGLRAIGYKLDYDDFHSFVHGRLPYEILEPDHVLSHLLHSVPLRKVIFTNADKAHAAKVLSKLGLEDCFEEVLCFETLNTTSKGYDSVEEDDNAVFDINEYCSAPNAGIALPKSPVLCKPFEESFDQVFKIASINPQRTLFFDDSIRNIQTGKRVGLNTVWVGSSERTEGVDYAVESIHNIKEALAELWEDSEGVKCSGKAAIET</sequence>
<reference evidence="2" key="1">
    <citation type="journal article" date="2016" name="Nat. Biotechnol.">
        <title>Sequencing wild and cultivated cassava and related species reveals extensive interspecific hybridization and genetic diversity.</title>
        <authorList>
            <person name="Bredeson J.V."/>
            <person name="Lyons J.B."/>
            <person name="Prochnik S.E."/>
            <person name="Wu G.A."/>
            <person name="Ha C.M."/>
            <person name="Edsinger-Gonzales E."/>
            <person name="Grimwood J."/>
            <person name="Schmutz J."/>
            <person name="Rabbi I.Y."/>
            <person name="Egesi C."/>
            <person name="Nauluvula P."/>
            <person name="Lebot V."/>
            <person name="Ndunguru J."/>
            <person name="Mkamilo G."/>
            <person name="Bart R.S."/>
            <person name="Setter T.L."/>
            <person name="Gleadow R.M."/>
            <person name="Kulakow P."/>
            <person name="Ferguson M.E."/>
            <person name="Rounsley S."/>
            <person name="Rokhsar D.S."/>
        </authorList>
    </citation>
    <scope>NUCLEOTIDE SEQUENCE [LARGE SCALE GENOMIC DNA]</scope>
    <source>
        <strain evidence="2">cv. AM560-2</strain>
    </source>
</reference>
<dbReference type="InterPro" id="IPR023214">
    <property type="entry name" value="HAD_sf"/>
</dbReference>
<dbReference type="GO" id="GO:0016787">
    <property type="term" value="F:hydrolase activity"/>
    <property type="evidence" value="ECO:0000318"/>
    <property type="project" value="GO_Central"/>
</dbReference>
<dbReference type="AlphaFoldDB" id="A0A2C9WDU1"/>
<evidence type="ECO:0000313" key="1">
    <source>
        <dbReference type="EMBL" id="OAY57860.1"/>
    </source>
</evidence>
<dbReference type="Gramene" id="Manes.02G130600.4.v8.1">
    <property type="protein sequence ID" value="Manes.02G130600.4.v8.1.CDS"/>
    <property type="gene ID" value="Manes.02G130600.v8.1"/>
</dbReference>
<dbReference type="PANTHER" id="PTHR12725">
    <property type="entry name" value="HALOACID DEHALOGENASE-LIKE HYDROLASE"/>
    <property type="match status" value="1"/>
</dbReference>
<dbReference type="Gene3D" id="3.40.50.1000">
    <property type="entry name" value="HAD superfamily/HAD-like"/>
    <property type="match status" value="1"/>
</dbReference>
<dbReference type="Gene3D" id="1.10.150.450">
    <property type="match status" value="1"/>
</dbReference>
<dbReference type="SFLD" id="SFLDG01129">
    <property type="entry name" value="C1.5:_HAD__Beta-PGM__Phosphata"/>
    <property type="match status" value="1"/>
</dbReference>
<dbReference type="PANTHER" id="PTHR12725:SF72">
    <property type="entry name" value="HALOACID DEHALOGENASE-LIKE HYDROLASE"/>
    <property type="match status" value="1"/>
</dbReference>
<dbReference type="SFLD" id="SFLDS00003">
    <property type="entry name" value="Haloacid_Dehalogenase"/>
    <property type="match status" value="1"/>
</dbReference>
<dbReference type="InterPro" id="IPR010237">
    <property type="entry name" value="Pyr-5-nucltdase"/>
</dbReference>
<keyword evidence="2" id="KW-1185">Reference proteome</keyword>
<accession>A0A2C9WDU1</accession>
<protein>
    <submittedName>
        <fullName evidence="1">Uncharacterized protein</fullName>
    </submittedName>
</protein>
<dbReference type="SFLD" id="SFLDG01132">
    <property type="entry name" value="C1.5.3:_5'-Nucleotidase_Like"/>
    <property type="match status" value="1"/>
</dbReference>
<organism evidence="1 2">
    <name type="scientific">Manihot esculenta</name>
    <name type="common">Cassava</name>
    <name type="synonym">Jatropha manihot</name>
    <dbReference type="NCBI Taxonomy" id="3983"/>
    <lineage>
        <taxon>Eukaryota</taxon>
        <taxon>Viridiplantae</taxon>
        <taxon>Streptophyta</taxon>
        <taxon>Embryophyta</taxon>
        <taxon>Tracheophyta</taxon>
        <taxon>Spermatophyta</taxon>
        <taxon>Magnoliopsida</taxon>
        <taxon>eudicotyledons</taxon>
        <taxon>Gunneridae</taxon>
        <taxon>Pentapetalae</taxon>
        <taxon>rosids</taxon>
        <taxon>fabids</taxon>
        <taxon>Malpighiales</taxon>
        <taxon>Euphorbiaceae</taxon>
        <taxon>Crotonoideae</taxon>
        <taxon>Manihoteae</taxon>
        <taxon>Manihot</taxon>
    </lineage>
</organism>
<dbReference type="InterPro" id="IPR006439">
    <property type="entry name" value="HAD-SF_hydro_IA"/>
</dbReference>
<dbReference type="OrthoDB" id="1065058at2759"/>
<dbReference type="NCBIfam" id="TIGR01509">
    <property type="entry name" value="HAD-SF-IA-v3"/>
    <property type="match status" value="1"/>
</dbReference>
<dbReference type="InterPro" id="IPR036412">
    <property type="entry name" value="HAD-like_sf"/>
</dbReference>
<dbReference type="STRING" id="3983.A0A2C9WDU1"/>
<dbReference type="Pfam" id="PF00702">
    <property type="entry name" value="Hydrolase"/>
    <property type="match status" value="1"/>
</dbReference>
<dbReference type="SUPFAM" id="SSF56784">
    <property type="entry name" value="HAD-like"/>
    <property type="match status" value="1"/>
</dbReference>
<dbReference type="Gramene" id="Manes.02G130600.6.v8.1">
    <property type="protein sequence ID" value="Manes.02G130600.6.v8.1.CDS"/>
    <property type="gene ID" value="Manes.02G130600.v8.1"/>
</dbReference>
<gene>
    <name evidence="1" type="ORF">MANES_02G130600v8</name>
</gene>
<dbReference type="Gramene" id="Manes.02G130600.8.v8.1">
    <property type="protein sequence ID" value="Manes.02G130600.8.v8.1.CDS"/>
    <property type="gene ID" value="Manes.02G130600.v8.1"/>
</dbReference>